<protein>
    <submittedName>
        <fullName evidence="1">Uncharacterized protein</fullName>
    </submittedName>
</protein>
<organism evidence="1 2">
    <name type="scientific">Prevotella bivia</name>
    <dbReference type="NCBI Taxonomy" id="28125"/>
    <lineage>
        <taxon>Bacteria</taxon>
        <taxon>Pseudomonadati</taxon>
        <taxon>Bacteroidota</taxon>
        <taxon>Bacteroidia</taxon>
        <taxon>Bacteroidales</taxon>
        <taxon>Prevotellaceae</taxon>
        <taxon>Prevotella</taxon>
    </lineage>
</organism>
<accession>A0A137SZ45</accession>
<reference evidence="1 2" key="1">
    <citation type="submission" date="2016-02" db="EMBL/GenBank/DDBJ databases">
        <authorList>
            <person name="Wen L."/>
            <person name="He K."/>
            <person name="Yang H."/>
        </authorList>
    </citation>
    <scope>NUCLEOTIDE SEQUENCE [LARGE SCALE GENOMIC DNA]</scope>
    <source>
        <strain evidence="1 2">GED7880</strain>
    </source>
</reference>
<evidence type="ECO:0000313" key="2">
    <source>
        <dbReference type="Proteomes" id="UP000070093"/>
    </source>
</evidence>
<dbReference type="PATRIC" id="fig|28125.4.peg.818"/>
<name>A0A137SZ45_9BACT</name>
<sequence>MRFKMYAIVMYFCWLFLYTQNGIVSKAETMPFCYFPVILGKSNVLVNIVYSV</sequence>
<dbReference type="AlphaFoldDB" id="A0A137SZ45"/>
<dbReference type="Proteomes" id="UP000070093">
    <property type="component" value="Unassembled WGS sequence"/>
</dbReference>
<proteinExistence type="predicted"/>
<dbReference type="EMBL" id="LTAG01000031">
    <property type="protein sequence ID" value="KXO17714.1"/>
    <property type="molecule type" value="Genomic_DNA"/>
</dbReference>
<gene>
    <name evidence="1" type="ORF">HMPREF3202_00837</name>
</gene>
<comment type="caution">
    <text evidence="1">The sequence shown here is derived from an EMBL/GenBank/DDBJ whole genome shotgun (WGS) entry which is preliminary data.</text>
</comment>
<evidence type="ECO:0000313" key="1">
    <source>
        <dbReference type="EMBL" id="KXO17714.1"/>
    </source>
</evidence>